<dbReference type="InterPro" id="IPR010994">
    <property type="entry name" value="RuvA_2-like"/>
</dbReference>
<feature type="compositionally biased region" description="Basic and acidic residues" evidence="16">
    <location>
        <begin position="212"/>
        <end position="226"/>
    </location>
</feature>
<dbReference type="PROSITE" id="PS01055">
    <property type="entry name" value="DNA_LIGASE_N1"/>
    <property type="match status" value="1"/>
</dbReference>
<evidence type="ECO:0000256" key="2">
    <source>
        <dbReference type="ARBA" id="ARBA00012722"/>
    </source>
</evidence>
<dbReference type="Pfam" id="PF01653">
    <property type="entry name" value="DNA_ligase_aden"/>
    <property type="match status" value="1"/>
</dbReference>
<dbReference type="InterPro" id="IPR018239">
    <property type="entry name" value="DNA_ligase_AS"/>
</dbReference>
<dbReference type="HAMAP" id="MF_01588">
    <property type="entry name" value="DNA_ligase_A"/>
    <property type="match status" value="1"/>
</dbReference>
<dbReference type="CDD" id="cd00114">
    <property type="entry name" value="LIGANc"/>
    <property type="match status" value="1"/>
</dbReference>
<dbReference type="Pfam" id="PF03120">
    <property type="entry name" value="OB_DNA_ligase"/>
    <property type="match status" value="1"/>
</dbReference>
<dbReference type="Gene3D" id="1.10.150.20">
    <property type="entry name" value="5' to 3' exonuclease, C-terminal subdomain"/>
    <property type="match status" value="2"/>
</dbReference>
<comment type="similarity">
    <text evidence="14 15">Belongs to the NAD-dependent DNA ligase family. LigA subfamily.</text>
</comment>
<name>A0A9X0QXT8_9PROT</name>
<dbReference type="EC" id="6.5.1.2" evidence="2 15"/>
<feature type="binding site" evidence="15">
    <location>
        <position position="348"/>
    </location>
    <ligand>
        <name>NAD(+)</name>
        <dbReference type="ChEBI" id="CHEBI:57540"/>
    </ligand>
</feature>
<dbReference type="InterPro" id="IPR036420">
    <property type="entry name" value="BRCT_dom_sf"/>
</dbReference>
<dbReference type="InterPro" id="IPR012340">
    <property type="entry name" value="NA-bd_OB-fold"/>
</dbReference>
<feature type="active site" description="N6-AMP-lysine intermediate" evidence="15">
    <location>
        <position position="133"/>
    </location>
</feature>
<dbReference type="Pfam" id="PF03119">
    <property type="entry name" value="DNA_ligase_ZBD"/>
    <property type="match status" value="1"/>
</dbReference>
<dbReference type="Proteomes" id="UP000600101">
    <property type="component" value="Unassembled WGS sequence"/>
</dbReference>
<dbReference type="PIRSF" id="PIRSF001604">
    <property type="entry name" value="LigA"/>
    <property type="match status" value="1"/>
</dbReference>
<feature type="binding site" evidence="15">
    <location>
        <position position="192"/>
    </location>
    <ligand>
        <name>NAD(+)</name>
        <dbReference type="ChEBI" id="CHEBI:57540"/>
    </ligand>
</feature>
<dbReference type="Pfam" id="PF12826">
    <property type="entry name" value="HHH_2"/>
    <property type="match status" value="1"/>
</dbReference>
<evidence type="ECO:0000256" key="1">
    <source>
        <dbReference type="ARBA" id="ARBA00004067"/>
    </source>
</evidence>
<evidence type="ECO:0000256" key="3">
    <source>
        <dbReference type="ARBA" id="ARBA00013308"/>
    </source>
</evidence>
<evidence type="ECO:0000256" key="16">
    <source>
        <dbReference type="SAM" id="MobiDB-lite"/>
    </source>
</evidence>
<reference evidence="18" key="1">
    <citation type="submission" date="2020-08" db="EMBL/GenBank/DDBJ databases">
        <authorList>
            <person name="Hu Y."/>
            <person name="Nguyen S.V."/>
            <person name="Li F."/>
            <person name="Fanning S."/>
        </authorList>
    </citation>
    <scope>NUCLEOTIDE SEQUENCE</scope>
    <source>
        <strain evidence="18">SYSU D8009</strain>
    </source>
</reference>
<feature type="binding site" evidence="15">
    <location>
        <position position="442"/>
    </location>
    <ligand>
        <name>Zn(2+)</name>
        <dbReference type="ChEBI" id="CHEBI:29105"/>
    </ligand>
</feature>
<keyword evidence="8 15" id="KW-0862">Zinc</keyword>
<evidence type="ECO:0000256" key="10">
    <source>
        <dbReference type="ARBA" id="ARBA00023027"/>
    </source>
</evidence>
<dbReference type="CDD" id="cd17748">
    <property type="entry name" value="BRCT_DNA_ligase_like"/>
    <property type="match status" value="1"/>
</dbReference>
<dbReference type="GO" id="GO:0003911">
    <property type="term" value="F:DNA ligase (NAD+) activity"/>
    <property type="evidence" value="ECO:0007669"/>
    <property type="project" value="UniProtKB-UniRule"/>
</dbReference>
<dbReference type="PANTHER" id="PTHR23389:SF9">
    <property type="entry name" value="DNA LIGASE"/>
    <property type="match status" value="1"/>
</dbReference>
<evidence type="ECO:0000256" key="11">
    <source>
        <dbReference type="ARBA" id="ARBA00023204"/>
    </source>
</evidence>
<dbReference type="InterPro" id="IPR001679">
    <property type="entry name" value="DNA_ligase"/>
</dbReference>
<feature type="region of interest" description="Disordered" evidence="16">
    <location>
        <begin position="64"/>
        <end position="88"/>
    </location>
</feature>
<keyword evidence="10 15" id="KW-0520">NAD</keyword>
<feature type="binding site" evidence="15">
    <location>
        <position position="131"/>
    </location>
    <ligand>
        <name>NAD(+)</name>
        <dbReference type="ChEBI" id="CHEBI:57540"/>
    </ligand>
</feature>
<keyword evidence="6 15" id="KW-0479">Metal-binding</keyword>
<dbReference type="InterPro" id="IPR001357">
    <property type="entry name" value="BRCT_dom"/>
</dbReference>
<keyword evidence="5 15" id="KW-0235">DNA replication</keyword>
<dbReference type="SUPFAM" id="SSF52113">
    <property type="entry name" value="BRCT domain"/>
    <property type="match status" value="1"/>
</dbReference>
<dbReference type="AlphaFoldDB" id="A0A9X0QXT8"/>
<evidence type="ECO:0000256" key="5">
    <source>
        <dbReference type="ARBA" id="ARBA00022705"/>
    </source>
</evidence>
<evidence type="ECO:0000313" key="19">
    <source>
        <dbReference type="Proteomes" id="UP000600101"/>
    </source>
</evidence>
<dbReference type="Gene3D" id="1.10.287.610">
    <property type="entry name" value="Helix hairpin bin"/>
    <property type="match status" value="1"/>
</dbReference>
<evidence type="ECO:0000256" key="4">
    <source>
        <dbReference type="ARBA" id="ARBA00022598"/>
    </source>
</evidence>
<comment type="cofactor">
    <cofactor evidence="15">
        <name>Mg(2+)</name>
        <dbReference type="ChEBI" id="CHEBI:18420"/>
    </cofactor>
    <cofactor evidence="15">
        <name>Mn(2+)</name>
        <dbReference type="ChEBI" id="CHEBI:29035"/>
    </cofactor>
</comment>
<comment type="function">
    <text evidence="1 15">DNA ligase that catalyzes the formation of phosphodiester linkages between 5'-phosphoryl and 3'-hydroxyl groups in double-stranded DNA using NAD as a coenzyme and as the energy source for the reaction. It is essential for DNA replication and repair of damaged DNA.</text>
</comment>
<feature type="binding site" evidence="15">
    <location>
        <begin position="97"/>
        <end position="98"/>
    </location>
    <ligand>
        <name>NAD(+)</name>
        <dbReference type="ChEBI" id="CHEBI:57540"/>
    </ligand>
</feature>
<keyword evidence="9 15" id="KW-0460">Magnesium</keyword>
<accession>A0A9X0QXT8</accession>
<comment type="catalytic activity">
    <reaction evidence="13 15">
        <text>NAD(+) + (deoxyribonucleotide)n-3'-hydroxyl + 5'-phospho-(deoxyribonucleotide)m = (deoxyribonucleotide)n+m + AMP + beta-nicotinamide D-nucleotide.</text>
        <dbReference type="EC" id="6.5.1.2"/>
    </reaction>
</comment>
<gene>
    <name evidence="15 18" type="primary">ligA</name>
    <name evidence="18" type="ORF">H7965_11365</name>
</gene>
<dbReference type="SUPFAM" id="SSF47781">
    <property type="entry name" value="RuvA domain 2-like"/>
    <property type="match status" value="1"/>
</dbReference>
<dbReference type="RefSeq" id="WP_186770697.1">
    <property type="nucleotide sequence ID" value="NZ_JACOMF010000011.1"/>
</dbReference>
<keyword evidence="7 15" id="KW-0227">DNA damage</keyword>
<dbReference type="GO" id="GO:0006260">
    <property type="term" value="P:DNA replication"/>
    <property type="evidence" value="ECO:0007669"/>
    <property type="project" value="UniProtKB-KW"/>
</dbReference>
<dbReference type="Pfam" id="PF00533">
    <property type="entry name" value="BRCT"/>
    <property type="match status" value="1"/>
</dbReference>
<keyword evidence="12 15" id="KW-0464">Manganese</keyword>
<evidence type="ECO:0000259" key="17">
    <source>
        <dbReference type="PROSITE" id="PS50172"/>
    </source>
</evidence>
<dbReference type="SUPFAM" id="SSF56091">
    <property type="entry name" value="DNA ligase/mRNA capping enzyme, catalytic domain"/>
    <property type="match status" value="1"/>
</dbReference>
<protein>
    <recommendedName>
        <fullName evidence="3 15">DNA ligase</fullName>
        <ecNumber evidence="2 15">6.5.1.2</ecNumber>
    </recommendedName>
    <alternativeName>
        <fullName evidence="15">Polydeoxyribonucleotide synthase [NAD(+)]</fullName>
    </alternativeName>
</protein>
<evidence type="ECO:0000256" key="14">
    <source>
        <dbReference type="ARBA" id="ARBA00060881"/>
    </source>
</evidence>
<proteinExistence type="inferred from homology"/>
<dbReference type="Gene3D" id="3.40.50.10190">
    <property type="entry name" value="BRCT domain"/>
    <property type="match status" value="1"/>
</dbReference>
<keyword evidence="19" id="KW-1185">Reference proteome</keyword>
<dbReference type="SMART" id="SM00292">
    <property type="entry name" value="BRCT"/>
    <property type="match status" value="1"/>
</dbReference>
<feature type="region of interest" description="Disordered" evidence="16">
    <location>
        <begin position="212"/>
        <end position="233"/>
    </location>
</feature>
<dbReference type="NCBIfam" id="NF005932">
    <property type="entry name" value="PRK07956.1"/>
    <property type="match status" value="1"/>
</dbReference>
<dbReference type="GO" id="GO:0006281">
    <property type="term" value="P:DNA repair"/>
    <property type="evidence" value="ECO:0007669"/>
    <property type="project" value="UniProtKB-KW"/>
</dbReference>
<keyword evidence="11 15" id="KW-0234">DNA repair</keyword>
<comment type="caution">
    <text evidence="15">Lacks conserved residue(s) required for the propagation of feature annotation.</text>
</comment>
<evidence type="ECO:0000256" key="7">
    <source>
        <dbReference type="ARBA" id="ARBA00022763"/>
    </source>
</evidence>
<feature type="binding site" evidence="15">
    <location>
        <position position="154"/>
    </location>
    <ligand>
        <name>NAD(+)</name>
        <dbReference type="ChEBI" id="CHEBI:57540"/>
    </ligand>
</feature>
<organism evidence="18 19">
    <name type="scientific">Siccirubricoccus deserti</name>
    <dbReference type="NCBI Taxonomy" id="2013562"/>
    <lineage>
        <taxon>Bacteria</taxon>
        <taxon>Pseudomonadati</taxon>
        <taxon>Pseudomonadota</taxon>
        <taxon>Alphaproteobacteria</taxon>
        <taxon>Acetobacterales</taxon>
        <taxon>Roseomonadaceae</taxon>
        <taxon>Siccirubricoccus</taxon>
    </lineage>
</organism>
<evidence type="ECO:0000256" key="15">
    <source>
        <dbReference type="HAMAP-Rule" id="MF_01588"/>
    </source>
</evidence>
<dbReference type="EMBL" id="JACOMF010000011">
    <property type="protein sequence ID" value="MBC4015921.1"/>
    <property type="molecule type" value="Genomic_DNA"/>
</dbReference>
<dbReference type="InterPro" id="IPR013839">
    <property type="entry name" value="DNAligase_adenylation"/>
</dbReference>
<sequence length="728" mass="79640">MNDTTLRTRPPEALTEAEASAELAALAAEIAAADIAYHQNDAPEITDAEYDALRRRNAAIEARFPSLKREDSPSEAPPGAAPAAGFAKSRHGTPMLSLDNAFGPEDFAEFTRTLRRFLRLPEEEVLRFVAEPKIDGLSVNLTYEDGVFIRGATRGDGTVGEDITRNLQTLGEAELPRRLGPDAPAQIEIRGEVFMTKADFLAFREEQARLAEEREQRRERGEKVGPEIRIPANPRNAAAGSLRQLDPEVTARRPLQFFAYAQGASSTPVAETHWEYLAALKRWGFRVNPLSRLLPDAHAAAEFQAGLAGQRAGLDYDIDGVVYKLDRLDWQSRLGFVGRTPRWAIAWKFPAEQATTTLLKIDIQVGRTGALTPRAVMEPVNVGGVMVQHATLHNEDEIIRKDVRIGDTVVLQRAGDVIPQIVSVVLEKRPADSQPFAFPETCPACGSHAVRPAGEVVRRCTGGLICPAQTVERLKHFVSRNAMDIEGLGEENIIALHEAGLVKSPADIFRLKDHAATIRQWEGWGRTSKKDSKKLANLLAAIESRRTPPLERFIFALGIRRIGAQNAKLLARHYHDFAQWRSRMLAATTIGSEAREELGSIQGIGPAIATELAEFFVERRNLEALDDLAREVSPLPAESFGDSDSPFAGKTVVFTGTLQQTSRDEAEAVAERLGAKVTKNVSKKTDFVVVGADAGSKATKAAELGLRTLTEAEWREMAGMTSASGPAP</sequence>
<comment type="caution">
    <text evidence="18">The sequence shown here is derived from an EMBL/GenBank/DDBJ whole genome shotgun (WGS) entry which is preliminary data.</text>
</comment>
<evidence type="ECO:0000256" key="6">
    <source>
        <dbReference type="ARBA" id="ARBA00022723"/>
    </source>
</evidence>
<dbReference type="GO" id="GO:0005829">
    <property type="term" value="C:cytosol"/>
    <property type="evidence" value="ECO:0007669"/>
    <property type="project" value="TreeGrafter"/>
</dbReference>
<dbReference type="Gene3D" id="3.30.470.30">
    <property type="entry name" value="DNA ligase/mRNA capping enzyme"/>
    <property type="match status" value="1"/>
</dbReference>
<evidence type="ECO:0000256" key="12">
    <source>
        <dbReference type="ARBA" id="ARBA00023211"/>
    </source>
</evidence>
<dbReference type="InterPro" id="IPR004150">
    <property type="entry name" value="NAD_DNA_ligase_OB"/>
</dbReference>
<feature type="binding site" evidence="15">
    <location>
        <position position="445"/>
    </location>
    <ligand>
        <name>Zn(2+)</name>
        <dbReference type="ChEBI" id="CHEBI:29105"/>
    </ligand>
</feature>
<dbReference type="InterPro" id="IPR013840">
    <property type="entry name" value="DNAligase_N"/>
</dbReference>
<dbReference type="NCBIfam" id="TIGR00575">
    <property type="entry name" value="dnlj"/>
    <property type="match status" value="1"/>
</dbReference>
<evidence type="ECO:0000313" key="18">
    <source>
        <dbReference type="EMBL" id="MBC4015921.1"/>
    </source>
</evidence>
<dbReference type="Gene3D" id="6.20.10.30">
    <property type="match status" value="1"/>
</dbReference>
<feature type="binding site" evidence="15">
    <location>
        <begin position="47"/>
        <end position="51"/>
    </location>
    <ligand>
        <name>NAD(+)</name>
        <dbReference type="ChEBI" id="CHEBI:57540"/>
    </ligand>
</feature>
<feature type="domain" description="BRCT" evidence="17">
    <location>
        <begin position="642"/>
        <end position="714"/>
    </location>
</feature>
<dbReference type="GO" id="GO:0046872">
    <property type="term" value="F:metal ion binding"/>
    <property type="evidence" value="ECO:0007669"/>
    <property type="project" value="UniProtKB-KW"/>
</dbReference>
<dbReference type="SMART" id="SM00532">
    <property type="entry name" value="LIGANc"/>
    <property type="match status" value="1"/>
</dbReference>
<dbReference type="InterPro" id="IPR041663">
    <property type="entry name" value="DisA/LigA_HHH"/>
</dbReference>
<dbReference type="FunFam" id="2.40.50.140:FF:000012">
    <property type="entry name" value="DNA ligase"/>
    <property type="match status" value="1"/>
</dbReference>
<dbReference type="InterPro" id="IPR004149">
    <property type="entry name" value="Znf_DNAligase_C4"/>
</dbReference>
<dbReference type="PROSITE" id="PS50172">
    <property type="entry name" value="BRCT"/>
    <property type="match status" value="1"/>
</dbReference>
<feature type="binding site" evidence="15">
    <location>
        <position position="466"/>
    </location>
    <ligand>
        <name>Zn(2+)</name>
        <dbReference type="ChEBI" id="CHEBI:29105"/>
    </ligand>
</feature>
<feature type="binding site" evidence="15">
    <location>
        <position position="324"/>
    </location>
    <ligand>
        <name>NAD(+)</name>
        <dbReference type="ChEBI" id="CHEBI:57540"/>
    </ligand>
</feature>
<evidence type="ECO:0000256" key="9">
    <source>
        <dbReference type="ARBA" id="ARBA00022842"/>
    </source>
</evidence>
<dbReference type="Gene3D" id="2.40.50.140">
    <property type="entry name" value="Nucleic acid-binding proteins"/>
    <property type="match status" value="1"/>
</dbReference>
<dbReference type="PANTHER" id="PTHR23389">
    <property type="entry name" value="CHROMOSOME TRANSMISSION FIDELITY FACTOR 18"/>
    <property type="match status" value="1"/>
</dbReference>
<evidence type="ECO:0000256" key="8">
    <source>
        <dbReference type="ARBA" id="ARBA00022833"/>
    </source>
</evidence>
<evidence type="ECO:0000256" key="13">
    <source>
        <dbReference type="ARBA" id="ARBA00034005"/>
    </source>
</evidence>
<dbReference type="SUPFAM" id="SSF50249">
    <property type="entry name" value="Nucleic acid-binding proteins"/>
    <property type="match status" value="1"/>
</dbReference>
<keyword evidence="4 15" id="KW-0436">Ligase</keyword>